<protein>
    <recommendedName>
        <fullName evidence="4">DUF3515 domain-containing protein</fullName>
    </recommendedName>
</protein>
<dbReference type="Proteomes" id="UP000192251">
    <property type="component" value="Chromosome"/>
</dbReference>
<feature type="chain" id="PRO_5044858628" description="DUF3515 domain-containing protein" evidence="1">
    <location>
        <begin position="23"/>
        <end position="158"/>
    </location>
</feature>
<evidence type="ECO:0000256" key="1">
    <source>
        <dbReference type="SAM" id="SignalP"/>
    </source>
</evidence>
<accession>A0ABC8BV13</accession>
<dbReference type="RefSeq" id="WP_084747367.1">
    <property type="nucleotide sequence ID" value="NZ_CP020563.1"/>
</dbReference>
<evidence type="ECO:0000313" key="3">
    <source>
        <dbReference type="Proteomes" id="UP000192251"/>
    </source>
</evidence>
<dbReference type="AlphaFoldDB" id="A0ABC8BV13"/>
<feature type="signal peptide" evidence="1">
    <location>
        <begin position="1"/>
        <end position="22"/>
    </location>
</feature>
<proteinExistence type="predicted"/>
<sequence>MTRSIRKPLRAAAALAACTAFLAGCGGGDGYNLTKPPFAGSPACDTLTGKLPDELGGHRLEKTNVAGAAAWGDGDIILYCGMPKPETGADCLTEGGIDWTAQKPADDRTAKMFATQGRDPSVQVRFRNENTDPSAVLPSLAPAVKDIKADGKGCDAGS</sequence>
<dbReference type="Pfam" id="PF12028">
    <property type="entry name" value="DUF3515"/>
    <property type="match status" value="1"/>
</dbReference>
<evidence type="ECO:0008006" key="4">
    <source>
        <dbReference type="Google" id="ProtNLM"/>
    </source>
</evidence>
<evidence type="ECO:0000313" key="2">
    <source>
        <dbReference type="EMBL" id="ARF73580.1"/>
    </source>
</evidence>
<dbReference type="InterPro" id="IPR021903">
    <property type="entry name" value="DUF3515"/>
</dbReference>
<reference evidence="2 3" key="1">
    <citation type="submission" date="2017-04" db="EMBL/GenBank/DDBJ databases">
        <title>The complete genome sequence of Streptomyces albolongus YIM 101047, the producer of novel bafilomycins and novel odoriferous sesquiterpenoids.</title>
        <authorList>
            <person name="Yin M."/>
            <person name="Jiang Y."/>
        </authorList>
    </citation>
    <scope>NUCLEOTIDE SEQUENCE [LARGE SCALE GENOMIC DNA]</scope>
    <source>
        <strain evidence="2 3">YIM 101047</strain>
    </source>
</reference>
<dbReference type="PROSITE" id="PS51257">
    <property type="entry name" value="PROKAR_LIPOPROTEIN"/>
    <property type="match status" value="1"/>
</dbReference>
<dbReference type="KEGG" id="kab:B7C62_15935"/>
<name>A0ABC8BV13_9ACTN</name>
<organism evidence="2 3">
    <name type="scientific">Kitasatospora albolonga</name>
    <dbReference type="NCBI Taxonomy" id="68173"/>
    <lineage>
        <taxon>Bacteria</taxon>
        <taxon>Bacillati</taxon>
        <taxon>Actinomycetota</taxon>
        <taxon>Actinomycetes</taxon>
        <taxon>Kitasatosporales</taxon>
        <taxon>Streptomycetaceae</taxon>
        <taxon>Kitasatospora</taxon>
    </lineage>
</organism>
<keyword evidence="3" id="KW-1185">Reference proteome</keyword>
<dbReference type="EMBL" id="CP020563">
    <property type="protein sequence ID" value="ARF73580.1"/>
    <property type="molecule type" value="Genomic_DNA"/>
</dbReference>
<gene>
    <name evidence="2" type="ORF">B7C62_15935</name>
</gene>
<keyword evidence="1" id="KW-0732">Signal</keyword>